<sequence length="234" mass="27841">MLILYHLIIEQSTFYVIIVMEDFNNTTISKKWLTIPVIATITRLLCREFTLQNEYLRLENKILKSRIKKRIIFNDDERRSLVEAALTLGRDLMEQVVSIVKPKTILAWQRRLEKQKWDYSDRRKRKPGRPRIDVGIEQIVCRMARENEWGYKRIQGELKKLEIEISKTSVANILIRNGLPSSPERKGLSWCEFLSRYEGVFLFADMFQKEVWTFQGINNKIPDEYNKSRRAAVR</sequence>
<dbReference type="Proteomes" id="UP000188181">
    <property type="component" value="Chromosome"/>
</dbReference>
<evidence type="ECO:0000313" key="2">
    <source>
        <dbReference type="Proteomes" id="UP000188181"/>
    </source>
</evidence>
<evidence type="ECO:0000313" key="1">
    <source>
        <dbReference type="EMBL" id="AQQ70992.1"/>
    </source>
</evidence>
<gene>
    <name evidence="1" type="ORF">SMSP2_01356</name>
</gene>
<accession>A0A1Q2MFG7</accession>
<protein>
    <recommendedName>
        <fullName evidence="3">Transposase</fullName>
    </recommendedName>
</protein>
<organism evidence="1 2">
    <name type="scientific">Limihaloglobus sulfuriphilus</name>
    <dbReference type="NCBI Taxonomy" id="1851148"/>
    <lineage>
        <taxon>Bacteria</taxon>
        <taxon>Pseudomonadati</taxon>
        <taxon>Planctomycetota</taxon>
        <taxon>Phycisphaerae</taxon>
        <taxon>Sedimentisphaerales</taxon>
        <taxon>Sedimentisphaeraceae</taxon>
        <taxon>Limihaloglobus</taxon>
    </lineage>
</organism>
<proteinExistence type="predicted"/>
<dbReference type="KEGG" id="pbas:SMSP2_01356"/>
<dbReference type="AlphaFoldDB" id="A0A1Q2MFG7"/>
<evidence type="ECO:0008006" key="3">
    <source>
        <dbReference type="Google" id="ProtNLM"/>
    </source>
</evidence>
<keyword evidence="2" id="KW-1185">Reference proteome</keyword>
<dbReference type="EMBL" id="CP019646">
    <property type="protein sequence ID" value="AQQ70992.1"/>
    <property type="molecule type" value="Genomic_DNA"/>
</dbReference>
<dbReference type="STRING" id="1851148.SMSP2_01356"/>
<reference evidence="2" key="1">
    <citation type="submission" date="2017-02" db="EMBL/GenBank/DDBJ databases">
        <title>Comparative genomics and description of representatives of a novel lineage of planctomycetes thriving in anoxic sediments.</title>
        <authorList>
            <person name="Spring S."/>
            <person name="Bunk B."/>
            <person name="Sproer C."/>
        </authorList>
    </citation>
    <scope>NUCLEOTIDE SEQUENCE [LARGE SCALE GENOMIC DNA]</scope>
    <source>
        <strain evidence="2">SM-Chi-D1</strain>
    </source>
</reference>
<name>A0A1Q2MFG7_9BACT</name>